<evidence type="ECO:0000256" key="9">
    <source>
        <dbReference type="ARBA" id="ARBA00022932"/>
    </source>
</evidence>
<comment type="catalytic activity">
    <reaction evidence="14">
        <text>DNA(n) + a 2'-deoxyribonucleoside 5'-triphosphate = DNA(n+1) + diphosphate</text>
        <dbReference type="Rhea" id="RHEA:22508"/>
        <dbReference type="Rhea" id="RHEA-COMP:17339"/>
        <dbReference type="Rhea" id="RHEA-COMP:17340"/>
        <dbReference type="ChEBI" id="CHEBI:33019"/>
        <dbReference type="ChEBI" id="CHEBI:61560"/>
        <dbReference type="ChEBI" id="CHEBI:173112"/>
        <dbReference type="EC" id="2.7.7.7"/>
    </reaction>
</comment>
<keyword evidence="4 19" id="KW-0548">Nucleotidyltransferase</keyword>
<evidence type="ECO:0000259" key="16">
    <source>
        <dbReference type="Pfam" id="PF03833"/>
    </source>
</evidence>
<feature type="domain" description="DNA polymerase II large subunit DP2 central" evidence="17">
    <location>
        <begin position="285"/>
        <end position="569"/>
    </location>
</feature>
<dbReference type="PANTHER" id="PTHR42210:SF1">
    <property type="entry name" value="DNA POLYMERASE II LARGE SUBUNIT"/>
    <property type="match status" value="1"/>
</dbReference>
<comment type="similarity">
    <text evidence="1">Belongs to the archaeal DNA polymerase II family.</text>
</comment>
<dbReference type="GO" id="GO:0004527">
    <property type="term" value="F:exonuclease activity"/>
    <property type="evidence" value="ECO:0007669"/>
    <property type="project" value="UniProtKB-KW"/>
</dbReference>
<evidence type="ECO:0000256" key="14">
    <source>
        <dbReference type="ARBA" id="ARBA00049244"/>
    </source>
</evidence>
<evidence type="ECO:0000256" key="3">
    <source>
        <dbReference type="ARBA" id="ARBA00022679"/>
    </source>
</evidence>
<dbReference type="InterPro" id="IPR016033">
    <property type="entry name" value="PolC_DP2_N"/>
</dbReference>
<keyword evidence="10" id="KW-0238">DNA-binding</keyword>
<dbReference type="AlphaFoldDB" id="T1BGW5"/>
<dbReference type="EMBL" id="AUZY01002449">
    <property type="protein sequence ID" value="EQD72206.1"/>
    <property type="molecule type" value="Genomic_DNA"/>
</dbReference>
<name>T1BGW5_9ZZZZ</name>
<feature type="non-terminal residue" evidence="19">
    <location>
        <position position="891"/>
    </location>
</feature>
<feature type="domain" description="DNA polymerase II large subunit DP2 catalytic" evidence="18">
    <location>
        <begin position="695"/>
        <end position="891"/>
    </location>
</feature>
<reference evidence="19" key="1">
    <citation type="submission" date="2013-08" db="EMBL/GenBank/DDBJ databases">
        <authorList>
            <person name="Mendez C."/>
            <person name="Richter M."/>
            <person name="Ferrer M."/>
            <person name="Sanchez J."/>
        </authorList>
    </citation>
    <scope>NUCLEOTIDE SEQUENCE</scope>
</reference>
<sequence length="891" mass="97224">MESYFRRIEASVDRAYAVAEAARRKGLDPTLAPEIPRAQDMAGRVEKLLAHLDIAGISEEIRALAERMPREEVAVEITRRLARDETRAGGLVQRVDAALRVGLAILTEGILVAPLEGLAEVRLTPGPDGTPFIELHYAGPIRAAGGTAQALSVLLADIVRRDLGLAPYRPEHVEVERYKEEIPLYKFHQHLQYVPSAHEIEIVVRHVPVCISGEATEGDAEVSAWRNLPRVGTNGIRGGACLVIAEGLCQKSAKLQKIVEKLQIPDWEFLTELGHSRLDDDHGTPKYLTEAVGGRPILAHPGRPGGFRLVYGRARTTGLAACAVNPATMIVLHNFVAVGTQVKLEYPGKASAMGLCDLVEGPIVELDDGTLTAINDAPRARELVSRIHRIVDIGELLVSFGEFLENNRPLAPGAYTLDWHREELRAAGAPLEETLDPPSYEAAVEVGHTWGVPLHPRWLLFWHDLTSAEIRAIGEFVERCGNWRGGALELPWDVAWREVLVRLGFLHYRTAAGAMRGNPDASAALVGTLGLGIEGGLLLRQVPLDPLDPDPLSYASRLARTPRRARAPSRSRGAHRSAGEGPPAEHEAERACALPHRRSRRLPAFRLPSRARDGQDRRERSPRSAPVRDVRPTHGLDPMLLRYPHRADGRGAEPTVPRGPDLGRGAPGSPPETDARGQSRQGPHLSGQDARADREGILRAHHGISVYQDGTARFDLTDLPLTHFRPHEIGTDIATLQGLGYTSDWTGAPLVSIEQLVELAPQDMIVSRSCGEYLLHLAQFVDDELVQMYHGEAFYRAAGVDAIRGALVVALAPHTSGGVAGRIIGFTEAEACFAHPIFHAAKRRNCDGDEDSVTLLLDALLNFSRAFLPDSRGALMDKPLVLTTRLNATEV</sequence>
<evidence type="ECO:0000256" key="7">
    <source>
        <dbReference type="ARBA" id="ARBA00022801"/>
    </source>
</evidence>
<dbReference type="Pfam" id="PF03833">
    <property type="entry name" value="PolC_DP2_N"/>
    <property type="match status" value="1"/>
</dbReference>
<organism evidence="19">
    <name type="scientific">mine drainage metagenome</name>
    <dbReference type="NCBI Taxonomy" id="410659"/>
    <lineage>
        <taxon>unclassified sequences</taxon>
        <taxon>metagenomes</taxon>
        <taxon>ecological metagenomes</taxon>
    </lineage>
</organism>
<evidence type="ECO:0000256" key="13">
    <source>
        <dbReference type="ARBA" id="ARBA00026137"/>
    </source>
</evidence>
<evidence type="ECO:0000259" key="18">
    <source>
        <dbReference type="Pfam" id="PF24846"/>
    </source>
</evidence>
<comment type="subunit">
    <text evidence="2">Heterodimer of a large subunit and a small subunit.</text>
</comment>
<dbReference type="Pfam" id="PF24844">
    <property type="entry name" value="PolC_DP2_central"/>
    <property type="match status" value="1"/>
</dbReference>
<evidence type="ECO:0000256" key="6">
    <source>
        <dbReference type="ARBA" id="ARBA00022722"/>
    </source>
</evidence>
<dbReference type="InterPro" id="IPR056172">
    <property type="entry name" value="PolC_DP2_cat_dom"/>
</dbReference>
<evidence type="ECO:0000259" key="17">
    <source>
        <dbReference type="Pfam" id="PF24844"/>
    </source>
</evidence>
<feature type="compositionally biased region" description="Basic residues" evidence="15">
    <location>
        <begin position="560"/>
        <end position="575"/>
    </location>
</feature>
<feature type="domain" description="DNA polymerase II large subunit DP2 N-terminal" evidence="16">
    <location>
        <begin position="4"/>
        <end position="274"/>
    </location>
</feature>
<feature type="region of interest" description="Disordered" evidence="15">
    <location>
        <begin position="553"/>
        <end position="691"/>
    </location>
</feature>
<keyword evidence="6" id="KW-0540">Nuclease</keyword>
<keyword evidence="3 19" id="KW-0808">Transferase</keyword>
<keyword evidence="5" id="KW-0235">DNA replication</keyword>
<keyword evidence="8" id="KW-0269">Exonuclease</keyword>
<feature type="compositionally biased region" description="Basic and acidic residues" evidence="15">
    <location>
        <begin position="610"/>
        <end position="634"/>
    </location>
</feature>
<comment type="function">
    <text evidence="12">Possesses two activities: a DNA synthesis (polymerase) and an exonucleolytic activity that degrades single-stranded DNA in the 3'- to 5'-direction. Has a template-primer preference which is characteristic of a replicative DNA polymerase.</text>
</comment>
<dbReference type="Pfam" id="PF24846">
    <property type="entry name" value="PolC_DP2_cat"/>
    <property type="match status" value="1"/>
</dbReference>
<keyword evidence="7" id="KW-0378">Hydrolase</keyword>
<evidence type="ECO:0000256" key="2">
    <source>
        <dbReference type="ARBA" id="ARBA00011315"/>
    </source>
</evidence>
<dbReference type="GO" id="GO:0006260">
    <property type="term" value="P:DNA replication"/>
    <property type="evidence" value="ECO:0007669"/>
    <property type="project" value="UniProtKB-KW"/>
</dbReference>
<reference evidence="19" key="2">
    <citation type="journal article" date="2014" name="ISME J.">
        <title>Microbial stratification in low pH oxic and suboxic macroscopic growths along an acid mine drainage.</title>
        <authorList>
            <person name="Mendez-Garcia C."/>
            <person name="Mesa V."/>
            <person name="Sprenger R.R."/>
            <person name="Richter M."/>
            <person name="Diez M.S."/>
            <person name="Solano J."/>
            <person name="Bargiela R."/>
            <person name="Golyshina O.V."/>
            <person name="Manteca A."/>
            <person name="Ramos J.L."/>
            <person name="Gallego J.R."/>
            <person name="Llorente I."/>
            <person name="Martins Dos Santos V.A."/>
            <person name="Jensen O.N."/>
            <person name="Pelaez A.I."/>
            <person name="Sanchez J."/>
            <person name="Ferrer M."/>
        </authorList>
    </citation>
    <scope>NUCLEOTIDE SEQUENCE</scope>
</reference>
<evidence type="ECO:0000256" key="4">
    <source>
        <dbReference type="ARBA" id="ARBA00022695"/>
    </source>
</evidence>
<dbReference type="PANTHER" id="PTHR42210">
    <property type="entry name" value="DNA POLYMERASE II LARGE SUBUNIT"/>
    <property type="match status" value="1"/>
</dbReference>
<evidence type="ECO:0000256" key="15">
    <source>
        <dbReference type="SAM" id="MobiDB-lite"/>
    </source>
</evidence>
<accession>T1BGW5</accession>
<protein>
    <recommendedName>
        <fullName evidence="13">DNA polymerase II large subunit</fullName>
    </recommendedName>
</protein>
<evidence type="ECO:0000256" key="10">
    <source>
        <dbReference type="ARBA" id="ARBA00023125"/>
    </source>
</evidence>
<gene>
    <name evidence="19" type="ORF">B1B_03935</name>
</gene>
<comment type="caution">
    <text evidence="19">The sequence shown here is derived from an EMBL/GenBank/DDBJ whole genome shotgun (WGS) entry which is preliminary data.</text>
</comment>
<evidence type="ECO:0000256" key="8">
    <source>
        <dbReference type="ARBA" id="ARBA00022839"/>
    </source>
</evidence>
<proteinExistence type="inferred from homology"/>
<dbReference type="GO" id="GO:0003887">
    <property type="term" value="F:DNA-directed DNA polymerase activity"/>
    <property type="evidence" value="ECO:0007669"/>
    <property type="project" value="UniProtKB-KW"/>
</dbReference>
<evidence type="ECO:0000313" key="19">
    <source>
        <dbReference type="EMBL" id="EQD72206.1"/>
    </source>
</evidence>
<evidence type="ECO:0000256" key="11">
    <source>
        <dbReference type="ARBA" id="ARBA00023268"/>
    </source>
</evidence>
<evidence type="ECO:0000256" key="5">
    <source>
        <dbReference type="ARBA" id="ARBA00022705"/>
    </source>
</evidence>
<dbReference type="InterPro" id="IPR056171">
    <property type="entry name" value="PolC_DP2_central_dom"/>
</dbReference>
<dbReference type="InterPro" id="IPR004475">
    <property type="entry name" value="PolC_DP2"/>
</dbReference>
<evidence type="ECO:0000256" key="1">
    <source>
        <dbReference type="ARBA" id="ARBA00011053"/>
    </source>
</evidence>
<dbReference type="GO" id="GO:0003677">
    <property type="term" value="F:DNA binding"/>
    <property type="evidence" value="ECO:0007669"/>
    <property type="project" value="UniProtKB-KW"/>
</dbReference>
<evidence type="ECO:0000256" key="12">
    <source>
        <dbReference type="ARBA" id="ARBA00025068"/>
    </source>
</evidence>
<keyword evidence="11" id="KW-0511">Multifunctional enzyme</keyword>
<keyword evidence="9" id="KW-0239">DNA-directed DNA polymerase</keyword>